<protein>
    <recommendedName>
        <fullName evidence="6">TPR domain protein</fullName>
    </recommendedName>
</protein>
<evidence type="ECO:0000256" key="1">
    <source>
        <dbReference type="ARBA" id="ARBA00022737"/>
    </source>
</evidence>
<dbReference type="Gene3D" id="1.25.40.10">
    <property type="entry name" value="Tetratricopeptide repeat domain"/>
    <property type="match status" value="2"/>
</dbReference>
<sequence>MMPITQQTSLSRTNEYYDLGSFGRKINTKNADAQAWFNRGLTWVYSFNHEEAAKCFEKATICDPSCGIAYWGLAFALGPNYNKPWELFDEKDLKTTVEQTYKAARTAQSLISNSTPLERGLINSIQARYEIEWKVSKKDWASRNRAYAEKMGSVYREFGHDLDVASLYADALMTLTPWKLWDLSTGKPASKARTLEVKQVLEKALKQEGGADHPGILHMYIHLVEMSPNPELGLNPADRLRDLVPDSGHMHHMPSHLDVLIGDYRRAIDANYKATLADDKFLAREGAYNFYTMYCLHNYHSLIYAAMLAGKVKTAIESVDRMEATLPEDLLLVQSPPMADWLEAFMSVRPHVMVRFGMWNEITQLALPKNQELYCVTTATIHYAKGVAWAASGNIKRAEQERTLFQAAFQRVPLTRMDYPNRCVKILSVGAAMLDGEIEYRRGNYEQAFSSLRESIKRDDGLIYSEPWGWMQPTRHAYAALMLEQGHVEEAANVYGADLGLNKMLSRSHWHPNNVWSLQGYHECLVRLGRTDEALLIEPQLTVALAVADVPIKSSCFCRRDEETRTDGARSCCPRTRTSYL</sequence>
<evidence type="ECO:0000313" key="5">
    <source>
        <dbReference type="Proteomes" id="UP000184383"/>
    </source>
</evidence>
<name>A0A1L9R636_ASPWE</name>
<reference evidence="5" key="1">
    <citation type="journal article" date="2017" name="Genome Biol.">
        <title>Comparative genomics reveals high biological diversity and specific adaptations in the industrially and medically important fungal genus Aspergillus.</title>
        <authorList>
            <person name="de Vries R.P."/>
            <person name="Riley R."/>
            <person name="Wiebenga A."/>
            <person name="Aguilar-Osorio G."/>
            <person name="Amillis S."/>
            <person name="Uchima C.A."/>
            <person name="Anderluh G."/>
            <person name="Asadollahi M."/>
            <person name="Askin M."/>
            <person name="Barry K."/>
            <person name="Battaglia E."/>
            <person name="Bayram O."/>
            <person name="Benocci T."/>
            <person name="Braus-Stromeyer S.A."/>
            <person name="Caldana C."/>
            <person name="Canovas D."/>
            <person name="Cerqueira G.C."/>
            <person name="Chen F."/>
            <person name="Chen W."/>
            <person name="Choi C."/>
            <person name="Clum A."/>
            <person name="Dos Santos R.A."/>
            <person name="Damasio A.R."/>
            <person name="Diallinas G."/>
            <person name="Emri T."/>
            <person name="Fekete E."/>
            <person name="Flipphi M."/>
            <person name="Freyberg S."/>
            <person name="Gallo A."/>
            <person name="Gournas C."/>
            <person name="Habgood R."/>
            <person name="Hainaut M."/>
            <person name="Harispe M.L."/>
            <person name="Henrissat B."/>
            <person name="Hilden K.S."/>
            <person name="Hope R."/>
            <person name="Hossain A."/>
            <person name="Karabika E."/>
            <person name="Karaffa L."/>
            <person name="Karanyi Z."/>
            <person name="Krasevec N."/>
            <person name="Kuo A."/>
            <person name="Kusch H."/>
            <person name="LaButti K."/>
            <person name="Lagendijk E.L."/>
            <person name="Lapidus A."/>
            <person name="Levasseur A."/>
            <person name="Lindquist E."/>
            <person name="Lipzen A."/>
            <person name="Logrieco A.F."/>
            <person name="MacCabe A."/>
            <person name="Maekelae M.R."/>
            <person name="Malavazi I."/>
            <person name="Melin P."/>
            <person name="Meyer V."/>
            <person name="Mielnichuk N."/>
            <person name="Miskei M."/>
            <person name="Molnar A.P."/>
            <person name="Mule G."/>
            <person name="Ngan C.Y."/>
            <person name="Orejas M."/>
            <person name="Orosz E."/>
            <person name="Ouedraogo J.P."/>
            <person name="Overkamp K.M."/>
            <person name="Park H.-S."/>
            <person name="Perrone G."/>
            <person name="Piumi F."/>
            <person name="Punt P.J."/>
            <person name="Ram A.F."/>
            <person name="Ramon A."/>
            <person name="Rauscher S."/>
            <person name="Record E."/>
            <person name="Riano-Pachon D.M."/>
            <person name="Robert V."/>
            <person name="Roehrig J."/>
            <person name="Ruller R."/>
            <person name="Salamov A."/>
            <person name="Salih N.S."/>
            <person name="Samson R.A."/>
            <person name="Sandor E."/>
            <person name="Sanguinetti M."/>
            <person name="Schuetze T."/>
            <person name="Sepcic K."/>
            <person name="Shelest E."/>
            <person name="Sherlock G."/>
            <person name="Sophianopoulou V."/>
            <person name="Squina F.M."/>
            <person name="Sun H."/>
            <person name="Susca A."/>
            <person name="Todd R.B."/>
            <person name="Tsang A."/>
            <person name="Unkles S.E."/>
            <person name="van de Wiele N."/>
            <person name="van Rossen-Uffink D."/>
            <person name="Oliveira J.V."/>
            <person name="Vesth T.C."/>
            <person name="Visser J."/>
            <person name="Yu J.-H."/>
            <person name="Zhou M."/>
            <person name="Andersen M.R."/>
            <person name="Archer D.B."/>
            <person name="Baker S.E."/>
            <person name="Benoit I."/>
            <person name="Brakhage A.A."/>
            <person name="Braus G.H."/>
            <person name="Fischer R."/>
            <person name="Frisvad J.C."/>
            <person name="Goldman G.H."/>
            <person name="Houbraken J."/>
            <person name="Oakley B."/>
            <person name="Pocsi I."/>
            <person name="Scazzocchio C."/>
            <person name="Seiboth B."/>
            <person name="vanKuyk P.A."/>
            <person name="Wortman J."/>
            <person name="Dyer P.S."/>
            <person name="Grigoriev I.V."/>
        </authorList>
    </citation>
    <scope>NUCLEOTIDE SEQUENCE [LARGE SCALE GENOMIC DNA]</scope>
    <source>
        <strain evidence="5">DTO 134E9</strain>
    </source>
</reference>
<evidence type="ECO:0000256" key="3">
    <source>
        <dbReference type="PROSITE-ProRule" id="PRU00339"/>
    </source>
</evidence>
<evidence type="ECO:0000256" key="2">
    <source>
        <dbReference type="ARBA" id="ARBA00022803"/>
    </source>
</evidence>
<proteinExistence type="predicted"/>
<dbReference type="InterPro" id="IPR019734">
    <property type="entry name" value="TPR_rpt"/>
</dbReference>
<dbReference type="EMBL" id="KV878217">
    <property type="protein sequence ID" value="OJJ30374.1"/>
    <property type="molecule type" value="Genomic_DNA"/>
</dbReference>
<dbReference type="InterPro" id="IPR011990">
    <property type="entry name" value="TPR-like_helical_dom_sf"/>
</dbReference>
<keyword evidence="5" id="KW-1185">Reference proteome</keyword>
<keyword evidence="1" id="KW-0677">Repeat</keyword>
<dbReference type="PANTHER" id="PTHR45588:SF3">
    <property type="entry name" value="TPR DOMAIN PROTEIN"/>
    <property type="match status" value="1"/>
</dbReference>
<keyword evidence="2 3" id="KW-0802">TPR repeat</keyword>
<gene>
    <name evidence="4" type="ORF">ASPWEDRAFT_121490</name>
</gene>
<dbReference type="STRING" id="1073089.A0A1L9R636"/>
<dbReference type="GeneID" id="63744934"/>
<dbReference type="AlphaFoldDB" id="A0A1L9R636"/>
<accession>A0A1L9R636</accession>
<evidence type="ECO:0000313" key="4">
    <source>
        <dbReference type="EMBL" id="OJJ30374.1"/>
    </source>
</evidence>
<dbReference type="Pfam" id="PF07719">
    <property type="entry name" value="TPR_2"/>
    <property type="match status" value="1"/>
</dbReference>
<dbReference type="PANTHER" id="PTHR45588">
    <property type="entry name" value="TPR DOMAIN-CONTAINING PROTEIN"/>
    <property type="match status" value="1"/>
</dbReference>
<dbReference type="InterPro" id="IPR013105">
    <property type="entry name" value="TPR_2"/>
</dbReference>
<dbReference type="RefSeq" id="XP_040684051.1">
    <property type="nucleotide sequence ID" value="XM_040829086.1"/>
</dbReference>
<evidence type="ECO:0008006" key="6">
    <source>
        <dbReference type="Google" id="ProtNLM"/>
    </source>
</evidence>
<dbReference type="SMART" id="SM00028">
    <property type="entry name" value="TPR"/>
    <property type="match status" value="2"/>
</dbReference>
<dbReference type="PROSITE" id="PS50005">
    <property type="entry name" value="TPR"/>
    <property type="match status" value="1"/>
</dbReference>
<feature type="repeat" description="TPR" evidence="3">
    <location>
        <begin position="33"/>
        <end position="66"/>
    </location>
</feature>
<dbReference type="VEuPathDB" id="FungiDB:ASPWEDRAFT_121490"/>
<dbReference type="SUPFAM" id="SSF48452">
    <property type="entry name" value="TPR-like"/>
    <property type="match status" value="2"/>
</dbReference>
<dbReference type="Proteomes" id="UP000184383">
    <property type="component" value="Unassembled WGS sequence"/>
</dbReference>
<dbReference type="OrthoDB" id="414774at2759"/>
<organism evidence="4 5">
    <name type="scientific">Aspergillus wentii DTO 134E9</name>
    <dbReference type="NCBI Taxonomy" id="1073089"/>
    <lineage>
        <taxon>Eukaryota</taxon>
        <taxon>Fungi</taxon>
        <taxon>Dikarya</taxon>
        <taxon>Ascomycota</taxon>
        <taxon>Pezizomycotina</taxon>
        <taxon>Eurotiomycetes</taxon>
        <taxon>Eurotiomycetidae</taxon>
        <taxon>Eurotiales</taxon>
        <taxon>Aspergillaceae</taxon>
        <taxon>Aspergillus</taxon>
        <taxon>Aspergillus subgen. Cremei</taxon>
    </lineage>
</organism>